<protein>
    <submittedName>
        <fullName evidence="1">Uncharacterized protein</fullName>
    </submittedName>
</protein>
<comment type="caution">
    <text evidence="1">The sequence shown here is derived from an EMBL/GenBank/DDBJ whole genome shotgun (WGS) entry which is preliminary data.</text>
</comment>
<reference evidence="1" key="1">
    <citation type="submission" date="2023-10" db="EMBL/GenBank/DDBJ databases">
        <title>Amphibacter perezi, gen. nov., sp. nov. a novel taxa of the family Comamonadaceae, class Betaproteobacteria isolated from the skin microbiota of Pelophylax perezi from different populations.</title>
        <authorList>
            <person name="Costa S."/>
            <person name="Proenca D.N."/>
            <person name="Lopes I."/>
            <person name="Morais P.V."/>
        </authorList>
    </citation>
    <scope>NUCLEOTIDE SEQUENCE</scope>
    <source>
        <strain evidence="1">SL12-8</strain>
    </source>
</reference>
<evidence type="ECO:0000313" key="1">
    <source>
        <dbReference type="EMBL" id="MEJ7138755.1"/>
    </source>
</evidence>
<dbReference type="EMBL" id="JAWDIE010000014">
    <property type="protein sequence ID" value="MEJ7138755.1"/>
    <property type="molecule type" value="Genomic_DNA"/>
</dbReference>
<keyword evidence="2" id="KW-1185">Reference proteome</keyword>
<proteinExistence type="predicted"/>
<evidence type="ECO:0000313" key="2">
    <source>
        <dbReference type="Proteomes" id="UP001364695"/>
    </source>
</evidence>
<organism evidence="1 2">
    <name type="scientific">Amphibiibacter pelophylacis</name>
    <dbReference type="NCBI Taxonomy" id="1799477"/>
    <lineage>
        <taxon>Bacteria</taxon>
        <taxon>Pseudomonadati</taxon>
        <taxon>Pseudomonadota</taxon>
        <taxon>Betaproteobacteria</taxon>
        <taxon>Burkholderiales</taxon>
        <taxon>Sphaerotilaceae</taxon>
        <taxon>Amphibiibacter</taxon>
    </lineage>
</organism>
<dbReference type="Proteomes" id="UP001364695">
    <property type="component" value="Unassembled WGS sequence"/>
</dbReference>
<sequence>MNFDLSFKNIAEWIALGHSISIQTEINGLCCVIASDESNMPVALIHKGKSLHKTLERLDRGIASYMEDGEFIDEING</sequence>
<gene>
    <name evidence="1" type="ORF">RV045_10010</name>
</gene>
<name>A0ACC6P3I5_9BURK</name>
<accession>A0ACC6P3I5</accession>